<protein>
    <submittedName>
        <fullName evidence="1">Uncharacterized protein</fullName>
    </submittedName>
</protein>
<reference evidence="1 2" key="1">
    <citation type="submission" date="2019-09" db="EMBL/GenBank/DDBJ databases">
        <title>Complete genome sequence of Sporolactobacillus terrae 70-3.</title>
        <authorList>
            <person name="Tanaka N."/>
            <person name="Shiwa Y."/>
            <person name="Fujita N."/>
            <person name="Tanasupawat S."/>
        </authorList>
    </citation>
    <scope>NUCLEOTIDE SEQUENCE [LARGE SCALE GENOMIC DNA]</scope>
    <source>
        <strain evidence="1 2">70-3</strain>
    </source>
</reference>
<dbReference type="Proteomes" id="UP000326951">
    <property type="component" value="Chromosome"/>
</dbReference>
<sequence length="57" mass="6568">MRQRIKNRYERFEHGKEEGVGKVLIAAAWLLKGMLSQHCTQDITTALKSLQKLLKSL</sequence>
<accession>A0A5K7WZ97</accession>
<dbReference type="AlphaFoldDB" id="A0A5K7WZ97"/>
<gene>
    <name evidence="1" type="ORF">St703_23270</name>
</gene>
<evidence type="ECO:0000313" key="2">
    <source>
        <dbReference type="Proteomes" id="UP000326951"/>
    </source>
</evidence>
<organism evidence="1 2">
    <name type="scientific">Sporolactobacillus terrae</name>
    <dbReference type="NCBI Taxonomy" id="269673"/>
    <lineage>
        <taxon>Bacteria</taxon>
        <taxon>Bacillati</taxon>
        <taxon>Bacillota</taxon>
        <taxon>Bacilli</taxon>
        <taxon>Bacillales</taxon>
        <taxon>Sporolactobacillaceae</taxon>
        <taxon>Sporolactobacillus</taxon>
    </lineage>
</organism>
<evidence type="ECO:0000313" key="1">
    <source>
        <dbReference type="EMBL" id="BBN99622.1"/>
    </source>
</evidence>
<name>A0A5K7WZ97_9BACL</name>
<proteinExistence type="predicted"/>
<dbReference type="EMBL" id="AP021853">
    <property type="protein sequence ID" value="BBN99622.1"/>
    <property type="molecule type" value="Genomic_DNA"/>
</dbReference>